<evidence type="ECO:0000256" key="9">
    <source>
        <dbReference type="RuleBase" id="RU362042"/>
    </source>
</evidence>
<dbReference type="InterPro" id="IPR019756">
    <property type="entry name" value="Pept_S26A_signal_pept_1_Ser-AS"/>
</dbReference>
<evidence type="ECO:0000256" key="3">
    <source>
        <dbReference type="ARBA" id="ARBA00009370"/>
    </source>
</evidence>
<sequence>MITEIWDWIKTIVIAFIIVFLVQMFLFSLAIVSGKSMEPTLLHKEWLFSNKIVYHISSPKLNDIVVLKNPRIADNPDDKYFVKRVVGGPGDHIEIVNGQLVRNGEVVEEAYTDSEIEGQQEIDIVVPEGMYYVMGDNRKLMMSNDSRSFGPVAEATIVGRIDGIIFPFNKFEWY</sequence>
<dbReference type="PROSITE" id="PS00760">
    <property type="entry name" value="SPASE_I_2"/>
    <property type="match status" value="1"/>
</dbReference>
<feature type="active site" evidence="7">
    <location>
        <position position="36"/>
    </location>
</feature>
<dbReference type="CDD" id="cd06530">
    <property type="entry name" value="S26_SPase_I"/>
    <property type="match status" value="1"/>
</dbReference>
<dbReference type="InterPro" id="IPR019533">
    <property type="entry name" value="Peptidase_S26"/>
</dbReference>
<comment type="similarity">
    <text evidence="3 9">Belongs to the peptidase S26 family.</text>
</comment>
<evidence type="ECO:0000313" key="11">
    <source>
        <dbReference type="EMBL" id="URN95191.1"/>
    </source>
</evidence>
<comment type="subcellular location">
    <subcellularLocation>
        <location evidence="2">Cell membrane</location>
        <topology evidence="2">Single-pass type II membrane protein</topology>
    </subcellularLocation>
    <subcellularLocation>
        <location evidence="9">Membrane</location>
        <topology evidence="9">Single-pass type II membrane protein</topology>
    </subcellularLocation>
</comment>
<dbReference type="InterPro" id="IPR000223">
    <property type="entry name" value="Pept_S26A_signal_pept_1"/>
</dbReference>
<gene>
    <name evidence="11" type="primary">lepB</name>
    <name evidence="11" type="ORF">NAG76_02725</name>
</gene>
<evidence type="ECO:0000256" key="5">
    <source>
        <dbReference type="ARBA" id="ARBA00022670"/>
    </source>
</evidence>
<evidence type="ECO:0000313" key="12">
    <source>
        <dbReference type="Proteomes" id="UP001056756"/>
    </source>
</evidence>
<evidence type="ECO:0000256" key="7">
    <source>
        <dbReference type="PIRSR" id="PIRSR600223-1"/>
    </source>
</evidence>
<protein>
    <recommendedName>
        <fullName evidence="4 8">Signal peptidase I</fullName>
        <ecNumber evidence="4 8">3.4.21.89</ecNumber>
    </recommendedName>
</protein>
<dbReference type="GO" id="GO:0004252">
    <property type="term" value="F:serine-type endopeptidase activity"/>
    <property type="evidence" value="ECO:0007669"/>
    <property type="project" value="InterPro"/>
</dbReference>
<dbReference type="GO" id="GO:0009003">
    <property type="term" value="F:signal peptidase activity"/>
    <property type="evidence" value="ECO:0007669"/>
    <property type="project" value="UniProtKB-EC"/>
</dbReference>
<keyword evidence="8" id="KW-0472">Membrane</keyword>
<dbReference type="PANTHER" id="PTHR43390:SF1">
    <property type="entry name" value="CHLOROPLAST PROCESSING PEPTIDASE"/>
    <property type="match status" value="1"/>
</dbReference>
<dbReference type="PANTHER" id="PTHR43390">
    <property type="entry name" value="SIGNAL PEPTIDASE I"/>
    <property type="match status" value="1"/>
</dbReference>
<feature type="transmembrane region" description="Helical" evidence="8">
    <location>
        <begin position="12"/>
        <end position="32"/>
    </location>
</feature>
<dbReference type="GO" id="GO:0005886">
    <property type="term" value="C:plasma membrane"/>
    <property type="evidence" value="ECO:0007669"/>
    <property type="project" value="UniProtKB-SubCell"/>
</dbReference>
<evidence type="ECO:0000259" key="10">
    <source>
        <dbReference type="Pfam" id="PF10502"/>
    </source>
</evidence>
<dbReference type="Pfam" id="PF10502">
    <property type="entry name" value="Peptidase_S26"/>
    <property type="match status" value="1"/>
</dbReference>
<dbReference type="PRINTS" id="PR00727">
    <property type="entry name" value="LEADERPTASE"/>
</dbReference>
<evidence type="ECO:0000256" key="1">
    <source>
        <dbReference type="ARBA" id="ARBA00000677"/>
    </source>
</evidence>
<evidence type="ECO:0000256" key="8">
    <source>
        <dbReference type="RuleBase" id="RU003993"/>
    </source>
</evidence>
<dbReference type="EMBL" id="CP097899">
    <property type="protein sequence ID" value="URN95191.1"/>
    <property type="molecule type" value="Genomic_DNA"/>
</dbReference>
<comment type="catalytic activity">
    <reaction evidence="1 8">
        <text>Cleavage of hydrophobic, N-terminal signal or leader sequences from secreted and periplasmic proteins.</text>
        <dbReference type="EC" id="3.4.21.89"/>
    </reaction>
</comment>
<keyword evidence="8" id="KW-0812">Transmembrane</keyword>
<proteinExistence type="inferred from homology"/>
<keyword evidence="6 8" id="KW-0378">Hydrolase</keyword>
<organism evidence="11 12">
    <name type="scientific">Candidatus Pristimantibacillus lignocellulolyticus</name>
    <dbReference type="NCBI Taxonomy" id="2994561"/>
    <lineage>
        <taxon>Bacteria</taxon>
        <taxon>Bacillati</taxon>
        <taxon>Bacillota</taxon>
        <taxon>Bacilli</taxon>
        <taxon>Bacillales</taxon>
        <taxon>Paenibacillaceae</taxon>
        <taxon>Candidatus Pristimantibacillus</taxon>
    </lineage>
</organism>
<dbReference type="AlphaFoldDB" id="A0A9J6ZGM5"/>
<dbReference type="InterPro" id="IPR019757">
    <property type="entry name" value="Pept_S26A_signal_pept_1_Lys-AS"/>
</dbReference>
<dbReference type="InterPro" id="IPR036286">
    <property type="entry name" value="LexA/Signal_pep-like_sf"/>
</dbReference>
<dbReference type="EC" id="3.4.21.89" evidence="4 8"/>
<dbReference type="SUPFAM" id="SSF51306">
    <property type="entry name" value="LexA/Signal peptidase"/>
    <property type="match status" value="1"/>
</dbReference>
<dbReference type="PROSITE" id="PS00501">
    <property type="entry name" value="SPASE_I_1"/>
    <property type="match status" value="1"/>
</dbReference>
<reference evidence="11" key="1">
    <citation type="submission" date="2022-05" db="EMBL/GenBank/DDBJ databases">
        <title>Novel bacterial taxa in a minimal lignocellulolytic consortium and its capacity to transform plastics disclosed by genome-resolved metagenomics.</title>
        <authorList>
            <person name="Rodriguez C.A.D."/>
            <person name="Diaz-Garcia L."/>
            <person name="Herrera K."/>
            <person name="Tarazona N.A."/>
            <person name="Sproer C."/>
            <person name="Overmann J."/>
            <person name="Jimenez D.J."/>
        </authorList>
    </citation>
    <scope>NUCLEOTIDE SEQUENCE</scope>
    <source>
        <strain evidence="11">MAG5</strain>
    </source>
</reference>
<dbReference type="GO" id="GO:0006465">
    <property type="term" value="P:signal peptide processing"/>
    <property type="evidence" value="ECO:0007669"/>
    <property type="project" value="InterPro"/>
</dbReference>
<accession>A0A9J6ZGM5</accession>
<dbReference type="KEGG" id="plig:NAG76_02725"/>
<dbReference type="Gene3D" id="2.10.109.10">
    <property type="entry name" value="Umud Fragment, subunit A"/>
    <property type="match status" value="1"/>
</dbReference>
<evidence type="ECO:0000256" key="2">
    <source>
        <dbReference type="ARBA" id="ARBA00004401"/>
    </source>
</evidence>
<dbReference type="NCBIfam" id="TIGR02227">
    <property type="entry name" value="sigpep_I_bact"/>
    <property type="match status" value="1"/>
</dbReference>
<feature type="active site" evidence="7">
    <location>
        <position position="83"/>
    </location>
</feature>
<keyword evidence="8" id="KW-1133">Transmembrane helix</keyword>
<name>A0A9J6ZGM5_9BACL</name>
<evidence type="ECO:0000256" key="6">
    <source>
        <dbReference type="ARBA" id="ARBA00022801"/>
    </source>
</evidence>
<keyword evidence="5 8" id="KW-0645">Protease</keyword>
<feature type="domain" description="Peptidase S26" evidence="10">
    <location>
        <begin position="6"/>
        <end position="164"/>
    </location>
</feature>
<dbReference type="Proteomes" id="UP001056756">
    <property type="component" value="Chromosome"/>
</dbReference>
<evidence type="ECO:0000256" key="4">
    <source>
        <dbReference type="ARBA" id="ARBA00013208"/>
    </source>
</evidence>